<evidence type="ECO:0000259" key="1">
    <source>
        <dbReference type="Pfam" id="PF18136"/>
    </source>
</evidence>
<organism evidence="2 3">
    <name type="scientific">Wickerhamomyces mucosus</name>
    <dbReference type="NCBI Taxonomy" id="1378264"/>
    <lineage>
        <taxon>Eukaryota</taxon>
        <taxon>Fungi</taxon>
        <taxon>Dikarya</taxon>
        <taxon>Ascomycota</taxon>
        <taxon>Saccharomycotina</taxon>
        <taxon>Saccharomycetes</taxon>
        <taxon>Phaffomycetales</taxon>
        <taxon>Wickerhamomycetaceae</taxon>
        <taxon>Wickerhamomyces</taxon>
    </lineage>
</organism>
<dbReference type="OrthoDB" id="5588663at2759"/>
<comment type="caution">
    <text evidence="2">The sequence shown here is derived from an EMBL/GenBank/DDBJ whole genome shotgun (WGS) entry which is preliminary data.</text>
</comment>
<dbReference type="Proteomes" id="UP000769528">
    <property type="component" value="Unassembled WGS sequence"/>
</dbReference>
<feature type="domain" description="DNA mitochondrial polymerase exonuclease" evidence="1">
    <location>
        <begin position="54"/>
        <end position="316"/>
    </location>
</feature>
<dbReference type="InterPro" id="IPR012337">
    <property type="entry name" value="RNaseH-like_sf"/>
</dbReference>
<dbReference type="EMBL" id="JAEUBF010000111">
    <property type="protein sequence ID" value="KAH3680460.1"/>
    <property type="molecule type" value="Genomic_DNA"/>
</dbReference>
<dbReference type="GO" id="GO:0006264">
    <property type="term" value="P:mitochondrial DNA replication"/>
    <property type="evidence" value="ECO:0007669"/>
    <property type="project" value="TreeGrafter"/>
</dbReference>
<proteinExistence type="predicted"/>
<name>A0A9P8PZM5_9ASCO</name>
<dbReference type="GO" id="GO:0008408">
    <property type="term" value="F:3'-5' exonuclease activity"/>
    <property type="evidence" value="ECO:0007669"/>
    <property type="project" value="TreeGrafter"/>
</dbReference>
<dbReference type="InterPro" id="IPR041336">
    <property type="entry name" value="DNApol_Exo"/>
</dbReference>
<reference evidence="2" key="2">
    <citation type="submission" date="2021-01" db="EMBL/GenBank/DDBJ databases">
        <authorList>
            <person name="Schikora-Tamarit M.A."/>
        </authorList>
    </citation>
    <scope>NUCLEOTIDE SEQUENCE</scope>
    <source>
        <strain evidence="2">CBS6341</strain>
    </source>
</reference>
<dbReference type="GO" id="GO:0003887">
    <property type="term" value="F:DNA-directed DNA polymerase activity"/>
    <property type="evidence" value="ECO:0007669"/>
    <property type="project" value="TreeGrafter"/>
</dbReference>
<dbReference type="GO" id="GO:0003677">
    <property type="term" value="F:DNA binding"/>
    <property type="evidence" value="ECO:0007669"/>
    <property type="project" value="InterPro"/>
</dbReference>
<dbReference type="InterPro" id="IPR002297">
    <property type="entry name" value="DNA-dir_DNA_pol_A_mt"/>
</dbReference>
<dbReference type="GO" id="GO:0005760">
    <property type="term" value="C:gamma DNA polymerase complex"/>
    <property type="evidence" value="ECO:0007669"/>
    <property type="project" value="InterPro"/>
</dbReference>
<dbReference type="PANTHER" id="PTHR10267:SF0">
    <property type="entry name" value="DNA POLYMERASE SUBUNIT GAMMA-1"/>
    <property type="match status" value="1"/>
</dbReference>
<evidence type="ECO:0000313" key="2">
    <source>
        <dbReference type="EMBL" id="KAH3680460.1"/>
    </source>
</evidence>
<sequence length="674" mass="78316">MLHLPRSQIVRHVSTKAIVTYDQSFKKTYKKPVSKKAITPRVVKQLNDSNPHQSFNLNNIPSDRASFFFQSIATKQAKEYKDILKFDGNLPPKPQQWLCKPGWYRYTPHNPPEKVEYPPEDLIVFDVERLYKISQYPTLATACSKTAWYGWVSKYIAYPNSIDPTDMIVLNPENKTKVVVAHNAGFDRAQVIDGYRINSDVSNTFFLDTLALYFAGYSFYTRENMKSLSRFDPFLEEFFENNEDTTFYNKTIKKNTTLKALYERFVPNAELDKDLRAEFDATDKKIIIKRFQSLMNYCSDDTAATFELLMQLYPRFEKKILHPSQLVGLKEIGNSKVVVDPLKWQKYQNDNETLAKSALANSKKQILKFAKSQNIALVKVPAFTSTTLKDLLPIKWKPPFEHGSADPGFLKNSKSLLYKRLQPLWENGSFQTENSDIMKFIDYYYSSSFWTSNKKRVQETPINYFKRKEYGTILPMVKSIGDCDLSPVEPLWLSNPSENSIGAPVDKLFTEPQGFKTIGIKLDHDWLKSIILSQDLKKVSPFIIREHFEKLKVEYLYNLLTGVQEIFSHLKIRKFHLLTTFNKELKYIIEESNYERGQVALEIVEYWVKSMVSNQTGIGFDERPYKTLSERADKLFKGVGHITFNQVKPSNQSWSFKKYVGLVEIQNYLKKSGR</sequence>
<dbReference type="PANTHER" id="PTHR10267">
    <property type="entry name" value="DNA POLYMERASE SUBUNIT GAMMA-1"/>
    <property type="match status" value="1"/>
</dbReference>
<dbReference type="AlphaFoldDB" id="A0A9P8PZM5"/>
<gene>
    <name evidence="2" type="ORF">WICMUC_000300</name>
</gene>
<keyword evidence="3" id="KW-1185">Reference proteome</keyword>
<dbReference type="SUPFAM" id="SSF53098">
    <property type="entry name" value="Ribonuclease H-like"/>
    <property type="match status" value="1"/>
</dbReference>
<dbReference type="Gene3D" id="3.30.420.390">
    <property type="match status" value="1"/>
</dbReference>
<dbReference type="Pfam" id="PF18136">
    <property type="entry name" value="DNApol_Exo"/>
    <property type="match status" value="1"/>
</dbReference>
<reference evidence="2" key="1">
    <citation type="journal article" date="2021" name="Open Biol.">
        <title>Shared evolutionary footprints suggest mitochondrial oxidative damage underlies multiple complex I losses in fungi.</title>
        <authorList>
            <person name="Schikora-Tamarit M.A."/>
            <person name="Marcet-Houben M."/>
            <person name="Nosek J."/>
            <person name="Gabaldon T."/>
        </authorList>
    </citation>
    <scope>NUCLEOTIDE SEQUENCE</scope>
    <source>
        <strain evidence="2">CBS6341</strain>
    </source>
</reference>
<accession>A0A9P8PZM5</accession>
<protein>
    <recommendedName>
        <fullName evidence="1">DNA mitochondrial polymerase exonuclease domain-containing protein</fullName>
    </recommendedName>
</protein>
<evidence type="ECO:0000313" key="3">
    <source>
        <dbReference type="Proteomes" id="UP000769528"/>
    </source>
</evidence>